<comment type="similarity">
    <text evidence="1">Belongs to the metallophosphoesterase superfamily. YfcE family.</text>
</comment>
<dbReference type="GeneID" id="89456779"/>
<protein>
    <submittedName>
        <fullName evidence="3">Metallophosphoesterase family protein</fullName>
    </submittedName>
</protein>
<evidence type="ECO:0000313" key="3">
    <source>
        <dbReference type="EMBL" id="MDO6452522.1"/>
    </source>
</evidence>
<dbReference type="Pfam" id="PF12850">
    <property type="entry name" value="Metallophos_2"/>
    <property type="match status" value="1"/>
</dbReference>
<dbReference type="Gene3D" id="3.60.21.10">
    <property type="match status" value="1"/>
</dbReference>
<reference evidence="3" key="1">
    <citation type="submission" date="2023-07" db="EMBL/GenBank/DDBJ databases">
        <title>Genome content predicts the carbon catabolic preferences of heterotrophic bacteria.</title>
        <authorList>
            <person name="Gralka M."/>
        </authorList>
    </citation>
    <scope>NUCLEOTIDE SEQUENCE</scope>
    <source>
        <strain evidence="3">I2M16</strain>
    </source>
</reference>
<dbReference type="EMBL" id="JAUOPG010000002">
    <property type="protein sequence ID" value="MDO6452522.1"/>
    <property type="molecule type" value="Genomic_DNA"/>
</dbReference>
<dbReference type="Proteomes" id="UP001169862">
    <property type="component" value="Unassembled WGS sequence"/>
</dbReference>
<proteinExistence type="inferred from homology"/>
<evidence type="ECO:0000259" key="2">
    <source>
        <dbReference type="Pfam" id="PF12850"/>
    </source>
</evidence>
<comment type="caution">
    <text evidence="3">The sequence shown here is derived from an EMBL/GenBank/DDBJ whole genome shotgun (WGS) entry which is preliminary data.</text>
</comment>
<dbReference type="SUPFAM" id="SSF56300">
    <property type="entry name" value="Metallo-dependent phosphatases"/>
    <property type="match status" value="1"/>
</dbReference>
<organism evidence="3 4">
    <name type="scientific">Neptunomonas phycophila</name>
    <dbReference type="NCBI Taxonomy" id="1572645"/>
    <lineage>
        <taxon>Bacteria</taxon>
        <taxon>Pseudomonadati</taxon>
        <taxon>Pseudomonadota</taxon>
        <taxon>Gammaproteobacteria</taxon>
        <taxon>Oceanospirillales</taxon>
        <taxon>Oceanospirillaceae</taxon>
        <taxon>Neptunomonas</taxon>
    </lineage>
</organism>
<gene>
    <name evidence="3" type="ORF">Q4490_02990</name>
</gene>
<sequence>MIQDLGELTGPVLIFGGPYSNAEATLAIQEEARRLSIPSDRVICTGDVVAYCANPEETTTIIREWGIPVVMGNCEESIAQQAPDCGCGFMEGSSCSLLSISWYAFANQHISNTNRRWMQTLPSAIDFSMNGLNFRTVHGSTTQINEFVFKSTASHIKEEQLTATGKDVVIGGHCGLPFGDSLAHGYWLNAGVIGMPANDGTTQCWYLVLTPDHTGVHAQWHRLAYPYRKTQTAMRDCLLTEGYCDALSSGLWPSMDVLPDYEKSQQGTPLQIEPLFIERH</sequence>
<evidence type="ECO:0000313" key="4">
    <source>
        <dbReference type="Proteomes" id="UP001169862"/>
    </source>
</evidence>
<name>A0AAW7XEB8_9GAMM</name>
<dbReference type="CDD" id="cd00838">
    <property type="entry name" value="MPP_superfamily"/>
    <property type="match status" value="1"/>
</dbReference>
<dbReference type="InterPro" id="IPR029052">
    <property type="entry name" value="Metallo-depent_PP-like"/>
</dbReference>
<dbReference type="RefSeq" id="WP_178969006.1">
    <property type="nucleotide sequence ID" value="NZ_CP041336.1"/>
</dbReference>
<dbReference type="AlphaFoldDB" id="A0AAW7XEB8"/>
<accession>A0AAW7XEB8</accession>
<feature type="domain" description="Calcineurin-like phosphoesterase" evidence="2">
    <location>
        <begin position="37"/>
        <end position="202"/>
    </location>
</feature>
<evidence type="ECO:0000256" key="1">
    <source>
        <dbReference type="ARBA" id="ARBA00008950"/>
    </source>
</evidence>
<dbReference type="InterPro" id="IPR024654">
    <property type="entry name" value="Calcineurin-like_PHP_lpxH"/>
</dbReference>